<protein>
    <submittedName>
        <fullName evidence="3">Uncharacterized protein LOC105113691</fullName>
    </submittedName>
</protein>
<proteinExistence type="predicted"/>
<keyword evidence="1" id="KW-0732">Signal</keyword>
<organism evidence="2 3">
    <name type="scientific">Populus euphratica</name>
    <name type="common">Euphrates poplar</name>
    <dbReference type="NCBI Taxonomy" id="75702"/>
    <lineage>
        <taxon>Eukaryota</taxon>
        <taxon>Viridiplantae</taxon>
        <taxon>Streptophyta</taxon>
        <taxon>Embryophyta</taxon>
        <taxon>Tracheophyta</taxon>
        <taxon>Spermatophyta</taxon>
        <taxon>Magnoliopsida</taxon>
        <taxon>eudicotyledons</taxon>
        <taxon>Gunneridae</taxon>
        <taxon>Pentapetalae</taxon>
        <taxon>rosids</taxon>
        <taxon>fabids</taxon>
        <taxon>Malpighiales</taxon>
        <taxon>Salicaceae</taxon>
        <taxon>Saliceae</taxon>
        <taxon>Populus</taxon>
    </lineage>
</organism>
<dbReference type="KEGG" id="peu:105113691"/>
<evidence type="ECO:0000313" key="2">
    <source>
        <dbReference type="Proteomes" id="UP000694918"/>
    </source>
</evidence>
<dbReference type="InterPro" id="IPR050253">
    <property type="entry name" value="Seed_Storage-Functional"/>
</dbReference>
<dbReference type="AlphaFoldDB" id="A0AAJ6TCB7"/>
<accession>A0AAJ6TCB7</accession>
<feature type="signal peptide" evidence="1">
    <location>
        <begin position="1"/>
        <end position="21"/>
    </location>
</feature>
<gene>
    <name evidence="3" type="primary">LOC105113691</name>
</gene>
<dbReference type="InterPro" id="IPR011051">
    <property type="entry name" value="RmlC_Cupin_sf"/>
</dbReference>
<dbReference type="GeneID" id="105113691"/>
<dbReference type="SUPFAM" id="SSF51182">
    <property type="entry name" value="RmlC-like cupins"/>
    <property type="match status" value="1"/>
</dbReference>
<dbReference type="Proteomes" id="UP000694918">
    <property type="component" value="Unplaced"/>
</dbReference>
<sequence>MGNRAILLLLLLVLCYEVTVAVGFYREEKENWRGEREETERDKEEDWFSLQDSKRVIKTDAGVMTVLRNYGGRIVDRTLHIGFITMEPRAVFIPQYIHFSLILFIRTGEARVGLIYRDKLADRRLGISTEFLLAHLST</sequence>
<feature type="chain" id="PRO_5042555628" evidence="1">
    <location>
        <begin position="22"/>
        <end position="138"/>
    </location>
</feature>
<dbReference type="Gene3D" id="2.60.120.10">
    <property type="entry name" value="Jelly Rolls"/>
    <property type="match status" value="1"/>
</dbReference>
<keyword evidence="2" id="KW-1185">Reference proteome</keyword>
<name>A0AAJ6TCB7_POPEU</name>
<dbReference type="PANTHER" id="PTHR31189">
    <property type="entry name" value="OS03G0336100 PROTEIN-RELATED"/>
    <property type="match status" value="1"/>
</dbReference>
<reference evidence="3" key="1">
    <citation type="submission" date="2025-08" db="UniProtKB">
        <authorList>
            <consortium name="RefSeq"/>
        </authorList>
    </citation>
    <scope>IDENTIFICATION</scope>
</reference>
<dbReference type="InterPro" id="IPR014710">
    <property type="entry name" value="RmlC-like_jellyroll"/>
</dbReference>
<evidence type="ECO:0000313" key="3">
    <source>
        <dbReference type="RefSeq" id="XP_011008280.1"/>
    </source>
</evidence>
<dbReference type="RefSeq" id="XP_011008280.1">
    <property type="nucleotide sequence ID" value="XM_011009978.1"/>
</dbReference>
<dbReference type="PANTHER" id="PTHR31189:SF2">
    <property type="entry name" value="RMLC-LIKE CUPINS SUPERFAMILY PROTEIN"/>
    <property type="match status" value="1"/>
</dbReference>
<evidence type="ECO:0000256" key="1">
    <source>
        <dbReference type="SAM" id="SignalP"/>
    </source>
</evidence>